<dbReference type="InterPro" id="IPR016181">
    <property type="entry name" value="Acyl_CoA_acyltransferase"/>
</dbReference>
<dbReference type="GO" id="GO:0016747">
    <property type="term" value="F:acyltransferase activity, transferring groups other than amino-acyl groups"/>
    <property type="evidence" value="ECO:0007669"/>
    <property type="project" value="InterPro"/>
</dbReference>
<name>A0A926DYL9_9FIRM</name>
<gene>
    <name evidence="4" type="ORF">H8711_03470</name>
</gene>
<evidence type="ECO:0000313" key="4">
    <source>
        <dbReference type="EMBL" id="MBC8545994.1"/>
    </source>
</evidence>
<dbReference type="Gene3D" id="3.40.1440.10">
    <property type="entry name" value="GIY-YIG endonuclease"/>
    <property type="match status" value="1"/>
</dbReference>
<evidence type="ECO:0000259" key="2">
    <source>
        <dbReference type="PROSITE" id="PS50164"/>
    </source>
</evidence>
<sequence>MPKEKFERLREAEKRDYLELLLLADPERAMLERYLTAGDMYLVRQGDAPVGAAVVLRLEGERCELKNLAVAPEYQRRGCGGRLVRRLFQLYAGDCAEMLVGTGDCSRGTLCFYQKLGFIYSHTVEQFFIEHYPEPIFEDGLQLRDMIYLKRNLREKPCFVYMLECEDGSLYTGWTNDLAARMRAHAGGIKGAKYTRSNPPVRLAFCEWCPDRSHAMRREAAIKRLSRAQKLALTEQAASLDGIFHHQFADTDL</sequence>
<dbReference type="InterPro" id="IPR035901">
    <property type="entry name" value="GIY-YIG_endonuc_sf"/>
</dbReference>
<protein>
    <submittedName>
        <fullName evidence="4">GNAT family N-acetyltransferase</fullName>
    </submittedName>
</protein>
<dbReference type="Proteomes" id="UP000653127">
    <property type="component" value="Unassembled WGS sequence"/>
</dbReference>
<evidence type="ECO:0000313" key="5">
    <source>
        <dbReference type="Proteomes" id="UP000653127"/>
    </source>
</evidence>
<proteinExistence type="inferred from homology"/>
<dbReference type="SUPFAM" id="SSF82771">
    <property type="entry name" value="GIY-YIG endonuclease"/>
    <property type="match status" value="1"/>
</dbReference>
<dbReference type="SUPFAM" id="SSF55729">
    <property type="entry name" value="Acyl-CoA N-acyltransferases (Nat)"/>
    <property type="match status" value="1"/>
</dbReference>
<feature type="domain" description="N-acetyltransferase" evidence="3">
    <location>
        <begin position="1"/>
        <end position="154"/>
    </location>
</feature>
<dbReference type="PANTHER" id="PTHR34477:SF1">
    <property type="entry name" value="UPF0213 PROTEIN YHBQ"/>
    <property type="match status" value="1"/>
</dbReference>
<dbReference type="PANTHER" id="PTHR34477">
    <property type="entry name" value="UPF0213 PROTEIN YHBQ"/>
    <property type="match status" value="1"/>
</dbReference>
<evidence type="ECO:0000259" key="3">
    <source>
        <dbReference type="PROSITE" id="PS51186"/>
    </source>
</evidence>
<dbReference type="Pfam" id="PF13508">
    <property type="entry name" value="Acetyltransf_7"/>
    <property type="match status" value="1"/>
</dbReference>
<dbReference type="Gene3D" id="3.40.630.30">
    <property type="match status" value="1"/>
</dbReference>
<reference evidence="4" key="1">
    <citation type="submission" date="2020-08" db="EMBL/GenBank/DDBJ databases">
        <title>Genome public.</title>
        <authorList>
            <person name="Liu C."/>
            <person name="Sun Q."/>
        </authorList>
    </citation>
    <scope>NUCLEOTIDE SEQUENCE</scope>
    <source>
        <strain evidence="4">NSJ-31</strain>
    </source>
</reference>
<dbReference type="Pfam" id="PF01541">
    <property type="entry name" value="GIY-YIG"/>
    <property type="match status" value="1"/>
</dbReference>
<dbReference type="InterPro" id="IPR000182">
    <property type="entry name" value="GNAT_dom"/>
</dbReference>
<dbReference type="PROSITE" id="PS51186">
    <property type="entry name" value="GNAT"/>
    <property type="match status" value="1"/>
</dbReference>
<comment type="caution">
    <text evidence="4">The sequence shown here is derived from an EMBL/GenBank/DDBJ whole genome shotgun (WGS) entry which is preliminary data.</text>
</comment>
<evidence type="ECO:0000256" key="1">
    <source>
        <dbReference type="ARBA" id="ARBA00007435"/>
    </source>
</evidence>
<dbReference type="InterPro" id="IPR000305">
    <property type="entry name" value="GIY-YIG_endonuc"/>
</dbReference>
<dbReference type="RefSeq" id="WP_249282146.1">
    <property type="nucleotide sequence ID" value="NZ_JACRST010000003.1"/>
</dbReference>
<dbReference type="InterPro" id="IPR050190">
    <property type="entry name" value="UPF0213_domain"/>
</dbReference>
<dbReference type="CDD" id="cd04301">
    <property type="entry name" value="NAT_SF"/>
    <property type="match status" value="1"/>
</dbReference>
<accession>A0A926DYL9</accession>
<feature type="domain" description="GIY-YIG" evidence="2">
    <location>
        <begin position="156"/>
        <end position="232"/>
    </location>
</feature>
<dbReference type="AlphaFoldDB" id="A0A926DYL9"/>
<keyword evidence="5" id="KW-1185">Reference proteome</keyword>
<dbReference type="CDD" id="cd10456">
    <property type="entry name" value="GIY-YIG_UPF0213"/>
    <property type="match status" value="1"/>
</dbReference>
<dbReference type="PROSITE" id="PS50164">
    <property type="entry name" value="GIY_YIG"/>
    <property type="match status" value="1"/>
</dbReference>
<organism evidence="4 5">
    <name type="scientific">Ligaoa zhengdingensis</name>
    <dbReference type="NCBI Taxonomy" id="2763658"/>
    <lineage>
        <taxon>Bacteria</taxon>
        <taxon>Bacillati</taxon>
        <taxon>Bacillota</taxon>
        <taxon>Clostridia</taxon>
        <taxon>Eubacteriales</taxon>
        <taxon>Oscillospiraceae</taxon>
        <taxon>Ligaoa</taxon>
    </lineage>
</organism>
<dbReference type="EMBL" id="JACRST010000003">
    <property type="protein sequence ID" value="MBC8545994.1"/>
    <property type="molecule type" value="Genomic_DNA"/>
</dbReference>
<comment type="similarity">
    <text evidence="1">Belongs to the UPF0213 family.</text>
</comment>